<organism evidence="1 2">
    <name type="scientific">Daphnia magna</name>
    <dbReference type="NCBI Taxonomy" id="35525"/>
    <lineage>
        <taxon>Eukaryota</taxon>
        <taxon>Metazoa</taxon>
        <taxon>Ecdysozoa</taxon>
        <taxon>Arthropoda</taxon>
        <taxon>Crustacea</taxon>
        <taxon>Branchiopoda</taxon>
        <taxon>Diplostraca</taxon>
        <taxon>Cladocera</taxon>
        <taxon>Anomopoda</taxon>
        <taxon>Daphniidae</taxon>
        <taxon>Daphnia</taxon>
    </lineage>
</organism>
<gene>
    <name evidence="1" type="ORF">APZ42_019380</name>
</gene>
<sequence length="76" mass="8253">MIVASAPPSRRVAIPPNSGTVKWTAMNKESTVPGNSARLEMRFALCSRVKPSVVVVVLVCGKGFIFIDPLLRFPIQ</sequence>
<dbReference type="EMBL" id="LRGB01000926">
    <property type="protein sequence ID" value="KZS15136.1"/>
    <property type="molecule type" value="Genomic_DNA"/>
</dbReference>
<evidence type="ECO:0000313" key="2">
    <source>
        <dbReference type="Proteomes" id="UP000076858"/>
    </source>
</evidence>
<evidence type="ECO:0000313" key="1">
    <source>
        <dbReference type="EMBL" id="KZS15136.1"/>
    </source>
</evidence>
<dbReference type="Proteomes" id="UP000076858">
    <property type="component" value="Unassembled WGS sequence"/>
</dbReference>
<reference evidence="1 2" key="1">
    <citation type="submission" date="2016-03" db="EMBL/GenBank/DDBJ databases">
        <title>EvidentialGene: Evidence-directed Construction of Genes on Genomes.</title>
        <authorList>
            <person name="Gilbert D.G."/>
            <person name="Choi J.-H."/>
            <person name="Mockaitis K."/>
            <person name="Colbourne J."/>
            <person name="Pfrender M."/>
        </authorList>
    </citation>
    <scope>NUCLEOTIDE SEQUENCE [LARGE SCALE GENOMIC DNA]</scope>
    <source>
        <strain evidence="1 2">Xinb3</strain>
        <tissue evidence="1">Complete organism</tissue>
    </source>
</reference>
<proteinExistence type="predicted"/>
<keyword evidence="2" id="KW-1185">Reference proteome</keyword>
<accession>A0A162CNX1</accession>
<protein>
    <submittedName>
        <fullName evidence="1">Uncharacterized protein</fullName>
    </submittedName>
</protein>
<name>A0A162CNX1_9CRUS</name>
<comment type="caution">
    <text evidence="1">The sequence shown here is derived from an EMBL/GenBank/DDBJ whole genome shotgun (WGS) entry which is preliminary data.</text>
</comment>
<dbReference type="AlphaFoldDB" id="A0A162CNX1"/>